<gene>
    <name evidence="2" type="ORF">E2562_006509</name>
</gene>
<reference evidence="2 3" key="1">
    <citation type="submission" date="2019-11" db="EMBL/GenBank/DDBJ databases">
        <title>Whole genome sequence of Oryza granulata.</title>
        <authorList>
            <person name="Li W."/>
        </authorList>
    </citation>
    <scope>NUCLEOTIDE SEQUENCE [LARGE SCALE GENOMIC DNA]</scope>
    <source>
        <strain evidence="3">cv. Menghai</strain>
        <tissue evidence="2">Leaf</tissue>
    </source>
</reference>
<dbReference type="Proteomes" id="UP000479710">
    <property type="component" value="Unassembled WGS sequence"/>
</dbReference>
<sequence>MAAGLSLLHCLDQGGGQQSGEPDNHLGSSHGQGGTIPALAPATTVRPLVSAADKVGATVASIVSTAGLACAALIEAGPWVVTIVVAEAGGTEAKEDDDGGLESRRKINLKTT</sequence>
<keyword evidence="3" id="KW-1185">Reference proteome</keyword>
<dbReference type="AlphaFoldDB" id="A0A6G1CP58"/>
<name>A0A6G1CP58_9ORYZ</name>
<organism evidence="2 3">
    <name type="scientific">Oryza meyeriana var. granulata</name>
    <dbReference type="NCBI Taxonomy" id="110450"/>
    <lineage>
        <taxon>Eukaryota</taxon>
        <taxon>Viridiplantae</taxon>
        <taxon>Streptophyta</taxon>
        <taxon>Embryophyta</taxon>
        <taxon>Tracheophyta</taxon>
        <taxon>Spermatophyta</taxon>
        <taxon>Magnoliopsida</taxon>
        <taxon>Liliopsida</taxon>
        <taxon>Poales</taxon>
        <taxon>Poaceae</taxon>
        <taxon>BOP clade</taxon>
        <taxon>Oryzoideae</taxon>
        <taxon>Oryzeae</taxon>
        <taxon>Oryzinae</taxon>
        <taxon>Oryza</taxon>
        <taxon>Oryza meyeriana</taxon>
    </lineage>
</organism>
<evidence type="ECO:0000313" key="3">
    <source>
        <dbReference type="Proteomes" id="UP000479710"/>
    </source>
</evidence>
<dbReference type="EMBL" id="SPHZ02000008">
    <property type="protein sequence ID" value="KAF0901899.1"/>
    <property type="molecule type" value="Genomic_DNA"/>
</dbReference>
<evidence type="ECO:0000313" key="2">
    <source>
        <dbReference type="EMBL" id="KAF0901899.1"/>
    </source>
</evidence>
<feature type="region of interest" description="Disordered" evidence="1">
    <location>
        <begin position="12"/>
        <end position="39"/>
    </location>
</feature>
<evidence type="ECO:0000256" key="1">
    <source>
        <dbReference type="SAM" id="MobiDB-lite"/>
    </source>
</evidence>
<proteinExistence type="predicted"/>
<feature type="region of interest" description="Disordered" evidence="1">
    <location>
        <begin position="91"/>
        <end position="112"/>
    </location>
</feature>
<protein>
    <submittedName>
        <fullName evidence="2">Uncharacterized protein</fullName>
    </submittedName>
</protein>
<comment type="caution">
    <text evidence="2">The sequence shown here is derived from an EMBL/GenBank/DDBJ whole genome shotgun (WGS) entry which is preliminary data.</text>
</comment>
<accession>A0A6G1CP58</accession>